<feature type="compositionally biased region" description="Basic and acidic residues" evidence="1">
    <location>
        <begin position="25"/>
        <end position="38"/>
    </location>
</feature>
<dbReference type="AlphaFoldDB" id="S9QC58"/>
<evidence type="ECO:0000256" key="1">
    <source>
        <dbReference type="SAM" id="MobiDB-lite"/>
    </source>
</evidence>
<keyword evidence="3" id="KW-1185">Reference proteome</keyword>
<organism evidence="2 3">
    <name type="scientific">Cystobacter fuscus (strain ATCC 25194 / DSM 2262 / NBRC 100088 / M29)</name>
    <dbReference type="NCBI Taxonomy" id="1242864"/>
    <lineage>
        <taxon>Bacteria</taxon>
        <taxon>Pseudomonadati</taxon>
        <taxon>Myxococcota</taxon>
        <taxon>Myxococcia</taxon>
        <taxon>Myxococcales</taxon>
        <taxon>Cystobacterineae</taxon>
        <taxon>Archangiaceae</taxon>
        <taxon>Cystobacter</taxon>
    </lineage>
</organism>
<accession>S9QC58</accession>
<comment type="caution">
    <text evidence="2">The sequence shown here is derived from an EMBL/GenBank/DDBJ whole genome shotgun (WGS) entry which is preliminary data.</text>
</comment>
<feature type="region of interest" description="Disordered" evidence="1">
    <location>
        <begin position="20"/>
        <end position="49"/>
    </location>
</feature>
<name>S9QC58_CYSF2</name>
<evidence type="ECO:0000313" key="3">
    <source>
        <dbReference type="Proteomes" id="UP000011682"/>
    </source>
</evidence>
<sequence length="49" mass="5537">MGRVDPDLFGEIRTLHIAHGNLGHGETRQHQSKQEWRKGGMHSHGLLNP</sequence>
<dbReference type="Proteomes" id="UP000011682">
    <property type="component" value="Unassembled WGS sequence"/>
</dbReference>
<evidence type="ECO:0000313" key="2">
    <source>
        <dbReference type="EMBL" id="EPX58924.1"/>
    </source>
</evidence>
<protein>
    <submittedName>
        <fullName evidence="2">Uncharacterized protein</fullName>
    </submittedName>
</protein>
<reference evidence="2" key="1">
    <citation type="submission" date="2013-05" db="EMBL/GenBank/DDBJ databases">
        <title>Genome assembly of Cystobacter fuscus DSM 2262.</title>
        <authorList>
            <person name="Sharma G."/>
            <person name="Khatri I."/>
            <person name="Kaur C."/>
            <person name="Mayilraj S."/>
            <person name="Subramanian S."/>
        </authorList>
    </citation>
    <scope>NUCLEOTIDE SEQUENCE [LARGE SCALE GENOMIC DNA]</scope>
    <source>
        <strain evidence="2">DSM 2262</strain>
    </source>
</reference>
<dbReference type="EMBL" id="ANAH02000021">
    <property type="protein sequence ID" value="EPX58924.1"/>
    <property type="molecule type" value="Genomic_DNA"/>
</dbReference>
<proteinExistence type="predicted"/>
<gene>
    <name evidence="2" type="ORF">D187_003639</name>
</gene>